<keyword evidence="3" id="KW-1185">Reference proteome</keyword>
<dbReference type="EMBL" id="JN116826">
    <property type="protein sequence ID" value="AEV52103.1"/>
    <property type="molecule type" value="Genomic_DNA"/>
</dbReference>
<name>G9FHL5_9CAUD</name>
<dbReference type="Pfam" id="PF10935">
    <property type="entry name" value="DUF2637"/>
    <property type="match status" value="1"/>
</dbReference>
<dbReference type="RefSeq" id="YP_005086981.1">
    <property type="nucleotide sequence ID" value="NC_016650.1"/>
</dbReference>
<accession>G9FHL5</accession>
<evidence type="ECO:0000313" key="2">
    <source>
        <dbReference type="EMBL" id="AEV52103.1"/>
    </source>
</evidence>
<feature type="transmembrane region" description="Helical" evidence="1">
    <location>
        <begin position="51"/>
        <end position="71"/>
    </location>
</feature>
<keyword evidence="1" id="KW-0472">Membrane</keyword>
<evidence type="ECO:0000313" key="3">
    <source>
        <dbReference type="Proteomes" id="UP000005433"/>
    </source>
</evidence>
<keyword evidence="1" id="KW-1133">Transmembrane helix</keyword>
<dbReference type="KEGG" id="vg:11541227"/>
<dbReference type="OrthoDB" id="18206at10239"/>
<feature type="transmembrane region" description="Helical" evidence="1">
    <location>
        <begin position="12"/>
        <end position="31"/>
    </location>
</feature>
<feature type="transmembrane region" description="Helical" evidence="1">
    <location>
        <begin position="106"/>
        <end position="126"/>
    </location>
</feature>
<dbReference type="Proteomes" id="UP000005433">
    <property type="component" value="Segment"/>
</dbReference>
<reference evidence="2 3" key="1">
    <citation type="journal article" date="2013" name="Arch. Virol.">
        <title>Characterization and whole genome sequences of the Rhodococcus bacteriophages RGL3 and RER2.</title>
        <authorList>
            <person name="Petrovski S."/>
            <person name="Seviour R.J."/>
            <person name="Tillett D."/>
        </authorList>
    </citation>
    <scope>NUCLEOTIDE SEQUENCE [LARGE SCALE GENOMIC DNA]</scope>
</reference>
<proteinExistence type="predicted"/>
<sequence length="157" mass="16852">MKSVRLNKEWFSPANLAIAGSVGVAGLSFSLSFTALTELSVEHYVPEGQAWMVPFAVDGLVIVSTIASAAAKKRSRRIYAWVLLLLGTMLSVAGNVTHAWLLSGGNPIACGIAAMPPLVQLAVWHLTMMLWEEKAETEAETVVEVEETESTPELVAV</sequence>
<protein>
    <submittedName>
        <fullName evidence="2">Putative excisionase</fullName>
    </submittedName>
</protein>
<dbReference type="InterPro" id="IPR021235">
    <property type="entry name" value="DUF2637"/>
</dbReference>
<dbReference type="GeneID" id="11541227"/>
<evidence type="ECO:0000256" key="1">
    <source>
        <dbReference type="SAM" id="Phobius"/>
    </source>
</evidence>
<keyword evidence="1" id="KW-0812">Transmembrane</keyword>
<organism evidence="2 3">
    <name type="scientific">Rhodococcus phage RGL3</name>
    <dbReference type="NCBI Taxonomy" id="2922221"/>
    <lineage>
        <taxon>Viruses</taxon>
        <taxon>Duplodnaviria</taxon>
        <taxon>Heunggongvirae</taxon>
        <taxon>Uroviricota</taxon>
        <taxon>Caudoviricetes</taxon>
        <taxon>Rerduovirus</taxon>
        <taxon>Rerduovirus RGL3</taxon>
    </lineage>
</organism>
<feature type="transmembrane region" description="Helical" evidence="1">
    <location>
        <begin position="78"/>
        <end position="100"/>
    </location>
</feature>